<evidence type="ECO:0000256" key="1">
    <source>
        <dbReference type="ARBA" id="ARBA00017872"/>
    </source>
</evidence>
<keyword evidence="4" id="KW-0648">Protein biosynthesis</keyword>
<dbReference type="Pfam" id="PF00679">
    <property type="entry name" value="EFG_C"/>
    <property type="match status" value="1"/>
</dbReference>
<dbReference type="NCBIfam" id="NF009891">
    <property type="entry name" value="PRK13351.1-1"/>
    <property type="match status" value="1"/>
</dbReference>
<dbReference type="CDD" id="cd03713">
    <property type="entry name" value="EFG_mtEFG_C"/>
    <property type="match status" value="1"/>
</dbReference>
<dbReference type="RefSeq" id="WP_320508359.1">
    <property type="nucleotide sequence ID" value="NZ_JAXCLW010000002.1"/>
</dbReference>
<dbReference type="SUPFAM" id="SSF54211">
    <property type="entry name" value="Ribosomal protein S5 domain 2-like"/>
    <property type="match status" value="1"/>
</dbReference>
<dbReference type="InterPro" id="IPR014721">
    <property type="entry name" value="Ribsml_uS5_D2-typ_fold_subgr"/>
</dbReference>
<dbReference type="CDD" id="cd16262">
    <property type="entry name" value="EFG_III"/>
    <property type="match status" value="1"/>
</dbReference>
<feature type="domain" description="Elongation factor EFG" evidence="7">
    <location>
        <begin position="580"/>
        <end position="670"/>
    </location>
</feature>
<reference evidence="9 10" key="1">
    <citation type="journal article" date="2016" name="Antonie Van Leeuwenhoek">
        <title>Dongia soli sp. nov., isolated from soil from Dokdo, Korea.</title>
        <authorList>
            <person name="Kim D.U."/>
            <person name="Lee H."/>
            <person name="Kim H."/>
            <person name="Kim S.G."/>
            <person name="Ka J.O."/>
        </authorList>
    </citation>
    <scope>NUCLEOTIDE SEQUENCE [LARGE SCALE GENOMIC DNA]</scope>
    <source>
        <strain evidence="9 10">D78</strain>
    </source>
</reference>
<evidence type="ECO:0000256" key="3">
    <source>
        <dbReference type="ARBA" id="ARBA00022768"/>
    </source>
</evidence>
<dbReference type="InterPro" id="IPR009022">
    <property type="entry name" value="EFG_III"/>
</dbReference>
<keyword evidence="3 9" id="KW-0251">Elongation factor</keyword>
<dbReference type="InterPro" id="IPR047872">
    <property type="entry name" value="EFG_IV"/>
</dbReference>
<comment type="function">
    <text evidence="6">Catalyzes the GTP-dependent ribosomal translocation step during translation elongation. During this step, the ribosome changes from the pre-translocational (PRE) to the post-translocational (POST) state as the newly formed A-site-bound peptidyl-tRNA and P-site-bound deacylated tRNA move to the P and E sites, respectively. Catalyzes the coordinated movement of the two tRNA molecules, the mRNA and conformational changes in the ribosome.</text>
</comment>
<evidence type="ECO:0000256" key="2">
    <source>
        <dbReference type="ARBA" id="ARBA00022741"/>
    </source>
</evidence>
<proteinExistence type="predicted"/>
<name>A0ABU5EBE4_9PROT</name>
<dbReference type="InterPro" id="IPR027417">
    <property type="entry name" value="P-loop_NTPase"/>
</dbReference>
<dbReference type="SMART" id="SM00838">
    <property type="entry name" value="EFG_C"/>
    <property type="match status" value="1"/>
</dbReference>
<dbReference type="InterPro" id="IPR035649">
    <property type="entry name" value="EFG_V"/>
</dbReference>
<dbReference type="CDD" id="cd04170">
    <property type="entry name" value="EF-G_bact"/>
    <property type="match status" value="1"/>
</dbReference>
<dbReference type="SUPFAM" id="SSF50447">
    <property type="entry name" value="Translation proteins"/>
    <property type="match status" value="1"/>
</dbReference>
<dbReference type="SMART" id="SM00889">
    <property type="entry name" value="EFG_IV"/>
    <property type="match status" value="1"/>
</dbReference>
<keyword evidence="5" id="KW-0342">GTP-binding</keyword>
<dbReference type="SUPFAM" id="SSF52540">
    <property type="entry name" value="P-loop containing nucleoside triphosphate hydrolases"/>
    <property type="match status" value="1"/>
</dbReference>
<gene>
    <name evidence="9" type="ORF">SMD27_10730</name>
</gene>
<dbReference type="Pfam" id="PF03764">
    <property type="entry name" value="EFG_IV"/>
    <property type="match status" value="1"/>
</dbReference>
<dbReference type="Proteomes" id="UP001279642">
    <property type="component" value="Unassembled WGS sequence"/>
</dbReference>
<dbReference type="InterPro" id="IPR041095">
    <property type="entry name" value="EFG_II"/>
</dbReference>
<dbReference type="InterPro" id="IPR005517">
    <property type="entry name" value="Transl_elong_EFG/EF2_IV"/>
</dbReference>
<dbReference type="GO" id="GO:0003746">
    <property type="term" value="F:translation elongation factor activity"/>
    <property type="evidence" value="ECO:0007669"/>
    <property type="project" value="UniProtKB-KW"/>
</dbReference>
<dbReference type="InterPro" id="IPR000795">
    <property type="entry name" value="T_Tr_GTP-bd_dom"/>
</dbReference>
<evidence type="ECO:0000256" key="6">
    <source>
        <dbReference type="ARBA" id="ARBA00024731"/>
    </source>
</evidence>
<evidence type="ECO:0000313" key="10">
    <source>
        <dbReference type="Proteomes" id="UP001279642"/>
    </source>
</evidence>
<evidence type="ECO:0000256" key="4">
    <source>
        <dbReference type="ARBA" id="ARBA00022917"/>
    </source>
</evidence>
<dbReference type="InterPro" id="IPR009000">
    <property type="entry name" value="Transl_B-barrel_sf"/>
</dbReference>
<keyword evidence="10" id="KW-1185">Reference proteome</keyword>
<feature type="domain" description="Translation elongation factor EFG/EF2" evidence="8">
    <location>
        <begin position="461"/>
        <end position="578"/>
    </location>
</feature>
<dbReference type="PANTHER" id="PTHR43261">
    <property type="entry name" value="TRANSLATION ELONGATION FACTOR G-RELATED"/>
    <property type="match status" value="1"/>
</dbReference>
<dbReference type="Pfam" id="PF14492">
    <property type="entry name" value="EFG_III"/>
    <property type="match status" value="1"/>
</dbReference>
<keyword evidence="2" id="KW-0547">Nucleotide-binding</keyword>
<evidence type="ECO:0000259" key="8">
    <source>
        <dbReference type="SMART" id="SM00889"/>
    </source>
</evidence>
<evidence type="ECO:0000259" key="7">
    <source>
        <dbReference type="SMART" id="SM00838"/>
    </source>
</evidence>
<dbReference type="Gene3D" id="3.40.50.300">
    <property type="entry name" value="P-loop containing nucleotide triphosphate hydrolases"/>
    <property type="match status" value="1"/>
</dbReference>
<dbReference type="Gene3D" id="3.30.70.240">
    <property type="match status" value="1"/>
</dbReference>
<dbReference type="InterPro" id="IPR020568">
    <property type="entry name" value="Ribosomal_Su5_D2-typ_SF"/>
</dbReference>
<dbReference type="EMBL" id="JAXCLW010000002">
    <property type="protein sequence ID" value="MDY0883320.1"/>
    <property type="molecule type" value="Genomic_DNA"/>
</dbReference>
<dbReference type="Gene3D" id="2.40.30.10">
    <property type="entry name" value="Translation factors"/>
    <property type="match status" value="1"/>
</dbReference>
<dbReference type="InterPro" id="IPR035647">
    <property type="entry name" value="EFG_III/V"/>
</dbReference>
<sequence>MPGRDPTAPRCAALIGPYLSGKTALFESLLYVTNALHRKGTAKEGNTLGDASPEARQRKMSVEPTAAVTQYLNEDWCFIDCPGSVEFNQDTRNVLMIADVAVVVIEPVVERALALTGLFKYLDDHDIPHLIFINKMDVSAQPVREVLSALQSVSARPLLLRQVPIREAGKNGDVITGYVDLVSERAYHYQPGRESALIQLPNTILAREQEARGDLLEHLADFDDDLLEQLLSDAQPSNDAIYHQIAKDLAADLIVPVLLGAAEKDHGVRRLLKALRHDVPGPDLTVQRLHLQDKSTAALIYKTVHQPHAGKLSFARILAGKLTDGMTLNGQRVAGLMRPKGNVLEKTPQAGFGEVVALGRLDQAKTGDLLQAEGTAARHAEWPEPLAPLFALAMGVENRNDEVKLTAALAKLTEEDTSLTFGHDPDTHELLLHGQGEIHLQVAIERLKSRYNLPVRVQRPQVSYRETIRHKTAQHARFKRQSGGHGQFGDVHIEVWPLERGQGFLFEDRIVGGAIPRQFIGSVQDGVKDYLGRGPLGFPVVDVAVALCDGQYHSVDSSDQAFKTAGRMAMQEALPKCDPVLLEPIYQVEISAPNEFTSRVHGLISSRRGQILQFAAKPDWPGWESIEALMPQSEILDLVIELRSLTQGVGNFTAHFDHLQELTGRLAEKVIEQRRAAQ</sequence>
<dbReference type="Gene3D" id="3.30.230.10">
    <property type="match status" value="1"/>
</dbReference>
<dbReference type="Pfam" id="PF00009">
    <property type="entry name" value="GTP_EFTU"/>
    <property type="match status" value="1"/>
</dbReference>
<dbReference type="InterPro" id="IPR000640">
    <property type="entry name" value="EFG_V-like"/>
</dbReference>
<dbReference type="NCBIfam" id="NF009379">
    <property type="entry name" value="PRK12740.1-3"/>
    <property type="match status" value="1"/>
</dbReference>
<evidence type="ECO:0000256" key="5">
    <source>
        <dbReference type="ARBA" id="ARBA00023134"/>
    </source>
</evidence>
<dbReference type="Gene3D" id="3.30.70.870">
    <property type="entry name" value="Elongation Factor G (Translational Gtpase), domain 3"/>
    <property type="match status" value="1"/>
</dbReference>
<dbReference type="SUPFAM" id="SSF54980">
    <property type="entry name" value="EF-G C-terminal domain-like"/>
    <property type="match status" value="2"/>
</dbReference>
<evidence type="ECO:0000313" key="9">
    <source>
        <dbReference type="EMBL" id="MDY0883320.1"/>
    </source>
</evidence>
<protein>
    <recommendedName>
        <fullName evidence="1">Elongation factor G</fullName>
    </recommendedName>
</protein>
<accession>A0ABU5EBE4</accession>
<dbReference type="PANTHER" id="PTHR43261:SF7">
    <property type="entry name" value="ELONGATION FACTOR G-LIKE PROTEIN"/>
    <property type="match status" value="1"/>
</dbReference>
<organism evidence="9 10">
    <name type="scientific">Dongia soli</name>
    <dbReference type="NCBI Taxonomy" id="600628"/>
    <lineage>
        <taxon>Bacteria</taxon>
        <taxon>Pseudomonadati</taxon>
        <taxon>Pseudomonadota</taxon>
        <taxon>Alphaproteobacteria</taxon>
        <taxon>Rhodospirillales</taxon>
        <taxon>Dongiaceae</taxon>
        <taxon>Dongia</taxon>
    </lineage>
</organism>
<dbReference type="CDD" id="cd01434">
    <property type="entry name" value="EFG_mtEFG1_IV"/>
    <property type="match status" value="1"/>
</dbReference>
<comment type="caution">
    <text evidence="9">The sequence shown here is derived from an EMBL/GenBank/DDBJ whole genome shotgun (WGS) entry which is preliminary data.</text>
</comment>